<accession>A0AAN8L095</accession>
<dbReference type="InterPro" id="IPR043502">
    <property type="entry name" value="DNA/RNA_pol_sf"/>
</dbReference>
<dbReference type="Gene3D" id="3.30.70.270">
    <property type="match status" value="1"/>
</dbReference>
<dbReference type="EC" id="3.1.26.4" evidence="3"/>
<dbReference type="Gene3D" id="3.10.10.10">
    <property type="entry name" value="HIV Type 1 Reverse Transcriptase, subunit A, domain 1"/>
    <property type="match status" value="1"/>
</dbReference>
<evidence type="ECO:0000256" key="4">
    <source>
        <dbReference type="ARBA" id="ARBA00022490"/>
    </source>
</evidence>
<dbReference type="PROSITE" id="PS51830">
    <property type="entry name" value="FIIND"/>
    <property type="match status" value="1"/>
</dbReference>
<dbReference type="SUPFAM" id="SSF56672">
    <property type="entry name" value="DNA/RNA polymerases"/>
    <property type="match status" value="1"/>
</dbReference>
<evidence type="ECO:0000256" key="3">
    <source>
        <dbReference type="ARBA" id="ARBA00012180"/>
    </source>
</evidence>
<dbReference type="InterPro" id="IPR025307">
    <property type="entry name" value="FIIND_dom"/>
</dbReference>
<dbReference type="Pfam" id="PF00078">
    <property type="entry name" value="RVT_1"/>
    <property type="match status" value="1"/>
</dbReference>
<dbReference type="EMBL" id="JAGTTL010000027">
    <property type="protein sequence ID" value="KAK6300942.1"/>
    <property type="molecule type" value="Genomic_DNA"/>
</dbReference>
<dbReference type="PANTHER" id="PTHR33050:SF7">
    <property type="entry name" value="RIBONUCLEASE H"/>
    <property type="match status" value="1"/>
</dbReference>
<evidence type="ECO:0000313" key="7">
    <source>
        <dbReference type="EMBL" id="KAK6300942.1"/>
    </source>
</evidence>
<dbReference type="InterPro" id="IPR052055">
    <property type="entry name" value="Hepadnavirus_pol/RT"/>
</dbReference>
<comment type="similarity">
    <text evidence="2">Belongs to the beta type-B retroviral polymerase family. HERV class-II K(HML-2) pol subfamily.</text>
</comment>
<proteinExistence type="inferred from homology"/>
<keyword evidence="4" id="KW-0963">Cytoplasm</keyword>
<dbReference type="Pfam" id="PF13553">
    <property type="entry name" value="FIIND"/>
    <property type="match status" value="1"/>
</dbReference>
<feature type="domain" description="FIIND" evidence="6">
    <location>
        <begin position="1"/>
        <end position="215"/>
    </location>
</feature>
<dbReference type="PROSITE" id="PS50878">
    <property type="entry name" value="RT_POL"/>
    <property type="match status" value="1"/>
</dbReference>
<evidence type="ECO:0000259" key="6">
    <source>
        <dbReference type="PROSITE" id="PS51830"/>
    </source>
</evidence>
<dbReference type="PANTHER" id="PTHR33050">
    <property type="entry name" value="REVERSE TRANSCRIPTASE DOMAIN-CONTAINING PROTEIN"/>
    <property type="match status" value="1"/>
</dbReference>
<comment type="subcellular location">
    <subcellularLocation>
        <location evidence="1">Cytoplasm</location>
        <location evidence="1">Cytosol</location>
    </subcellularLocation>
</comment>
<name>A0AAN8L095_9TELE</name>
<dbReference type="AlphaFoldDB" id="A0AAN8L095"/>
<keyword evidence="8" id="KW-1185">Reference proteome</keyword>
<evidence type="ECO:0000313" key="8">
    <source>
        <dbReference type="Proteomes" id="UP001356427"/>
    </source>
</evidence>
<dbReference type="InterPro" id="IPR000477">
    <property type="entry name" value="RT_dom"/>
</dbReference>
<evidence type="ECO:0000259" key="5">
    <source>
        <dbReference type="PROSITE" id="PS50878"/>
    </source>
</evidence>
<reference evidence="7 8" key="1">
    <citation type="submission" date="2021-04" db="EMBL/GenBank/DDBJ databases">
        <authorList>
            <person name="De Guttry C."/>
            <person name="Zahm M."/>
            <person name="Klopp C."/>
            <person name="Cabau C."/>
            <person name="Louis A."/>
            <person name="Berthelot C."/>
            <person name="Parey E."/>
            <person name="Roest Crollius H."/>
            <person name="Montfort J."/>
            <person name="Robinson-Rechavi M."/>
            <person name="Bucao C."/>
            <person name="Bouchez O."/>
            <person name="Gislard M."/>
            <person name="Lluch J."/>
            <person name="Milhes M."/>
            <person name="Lampietro C."/>
            <person name="Lopez Roques C."/>
            <person name="Donnadieu C."/>
            <person name="Braasch I."/>
            <person name="Desvignes T."/>
            <person name="Postlethwait J."/>
            <person name="Bobe J."/>
            <person name="Wedekind C."/>
            <person name="Guiguen Y."/>
        </authorList>
    </citation>
    <scope>NUCLEOTIDE SEQUENCE [LARGE SCALE GENOMIC DNA]</scope>
    <source>
        <strain evidence="7">Cs_M1</strain>
        <tissue evidence="7">Blood</tissue>
    </source>
</reference>
<dbReference type="GO" id="GO:0005829">
    <property type="term" value="C:cytosol"/>
    <property type="evidence" value="ECO:0007669"/>
    <property type="project" value="UniProtKB-SubCell"/>
</dbReference>
<feature type="domain" description="Reverse transcriptase" evidence="5">
    <location>
        <begin position="145"/>
        <end position="333"/>
    </location>
</feature>
<dbReference type="InterPro" id="IPR043128">
    <property type="entry name" value="Rev_trsase/Diguanyl_cyclase"/>
</dbReference>
<evidence type="ECO:0000256" key="2">
    <source>
        <dbReference type="ARBA" id="ARBA00010879"/>
    </source>
</evidence>
<protein>
    <recommendedName>
        <fullName evidence="3">ribonuclease H</fullName>
        <ecNumber evidence="3">3.1.26.4</ecNumber>
    </recommendedName>
</protein>
<dbReference type="Proteomes" id="UP001356427">
    <property type="component" value="Unassembled WGS sequence"/>
</dbReference>
<dbReference type="GO" id="GO:0004523">
    <property type="term" value="F:RNA-DNA hybrid ribonuclease activity"/>
    <property type="evidence" value="ECO:0007669"/>
    <property type="project" value="UniProtKB-EC"/>
</dbReference>
<evidence type="ECO:0000256" key="1">
    <source>
        <dbReference type="ARBA" id="ARBA00004514"/>
    </source>
</evidence>
<sequence length="470" mass="53157">MEGEGEVLYRTVPWDRRLLAQRGKRPAGPLFKFTCLKGSVCQLHLPHCEIYPGDGCDFLSVAHVTDDIIEFLDPHEITETHIIINITGFCDYGLTKDKDAPVFPIKAFVLLFHRPSDDPELESVLHVLLLPRNVDLMKVKVGGGCGVPLGVVHNALEGYRLQIRCRPQSFRGLRVTMVADPLKKTLRLEISSLTRVPSAERLARVLQAVSRDQWFVTLDLRDAYFHVPVHPAHWQYLRFTFEGTAYEFMVLPFGLFLAPHTFTKCLYAVLAPLTSRGLLILNYLDNWLICAPTRTQVLSDRDTLLIGRLSITVNDKKSRLMPTQRVAFIGMELDSVLMRARLPTRRVQAILSCLDHFRQGRVVSALTCQRLLGLLTAASLLIPLGLLHLRRLQWWFNSHRLLLLSLRWGGDAEDVPPGAGQHRRLPDRLWGCDQGQVGQRLLATPLERQAHQYTRAPSCTAGPADISFHI</sequence>
<organism evidence="7 8">
    <name type="scientific">Coregonus suidteri</name>
    <dbReference type="NCBI Taxonomy" id="861788"/>
    <lineage>
        <taxon>Eukaryota</taxon>
        <taxon>Metazoa</taxon>
        <taxon>Chordata</taxon>
        <taxon>Craniata</taxon>
        <taxon>Vertebrata</taxon>
        <taxon>Euteleostomi</taxon>
        <taxon>Actinopterygii</taxon>
        <taxon>Neopterygii</taxon>
        <taxon>Teleostei</taxon>
        <taxon>Protacanthopterygii</taxon>
        <taxon>Salmoniformes</taxon>
        <taxon>Salmonidae</taxon>
        <taxon>Coregoninae</taxon>
        <taxon>Coregonus</taxon>
    </lineage>
</organism>
<gene>
    <name evidence="7" type="ORF">J4Q44_G00290400</name>
</gene>
<comment type="caution">
    <text evidence="7">The sequence shown here is derived from an EMBL/GenBank/DDBJ whole genome shotgun (WGS) entry which is preliminary data.</text>
</comment>
<dbReference type="CDD" id="cd03714">
    <property type="entry name" value="RT_DIRS1"/>
    <property type="match status" value="1"/>
</dbReference>